<dbReference type="InterPro" id="IPR036383">
    <property type="entry name" value="TSP1_rpt_sf"/>
</dbReference>
<dbReference type="SMART" id="SM00209">
    <property type="entry name" value="TSP1"/>
    <property type="match status" value="1"/>
</dbReference>
<comment type="caution">
    <text evidence="2">The sequence shown here is derived from an EMBL/GenBank/DDBJ whole genome shotgun (WGS) entry which is preliminary data.</text>
</comment>
<dbReference type="EMBL" id="CALNXK010000573">
    <property type="protein sequence ID" value="CAH3187850.1"/>
    <property type="molecule type" value="Genomic_DNA"/>
</dbReference>
<dbReference type="PANTHER" id="PTHR16311:SF3">
    <property type="entry name" value="THROMBOSPONDIN TYPE-1 DOMAIN-CONTAINING PROTEIN 1"/>
    <property type="match status" value="1"/>
</dbReference>
<evidence type="ECO:0000256" key="1">
    <source>
        <dbReference type="SAM" id="MobiDB-lite"/>
    </source>
</evidence>
<keyword evidence="3" id="KW-1185">Reference proteome</keyword>
<sequence length="60" mass="6636">MPSVAPIGGDWGRWSNWSPCSKTCNDGVETRFRRCDNPPPGHNRKQCPGSSTEEGMCINK</sequence>
<dbReference type="InterPro" id="IPR000884">
    <property type="entry name" value="TSP1_rpt"/>
</dbReference>
<dbReference type="SUPFAM" id="SSF82895">
    <property type="entry name" value="TSP-1 type 1 repeat"/>
    <property type="match status" value="1"/>
</dbReference>
<dbReference type="PANTHER" id="PTHR16311">
    <property type="entry name" value="THROMBOSPONDIN TYPE I DOMAIN-CONTAINING 1"/>
    <property type="match status" value="1"/>
</dbReference>
<feature type="region of interest" description="Disordered" evidence="1">
    <location>
        <begin position="38"/>
        <end position="60"/>
    </location>
</feature>
<protein>
    <submittedName>
        <fullName evidence="2">Uncharacterized protein</fullName>
    </submittedName>
</protein>
<gene>
    <name evidence="2" type="ORF">PLOB_00038503</name>
</gene>
<dbReference type="PRINTS" id="PR01705">
    <property type="entry name" value="TSP1REPEAT"/>
</dbReference>
<dbReference type="Proteomes" id="UP001159405">
    <property type="component" value="Unassembled WGS sequence"/>
</dbReference>
<dbReference type="InterPro" id="IPR038877">
    <property type="entry name" value="THSD1"/>
</dbReference>
<dbReference type="Gene3D" id="2.20.100.10">
    <property type="entry name" value="Thrombospondin type-1 (TSP1) repeat"/>
    <property type="match status" value="1"/>
</dbReference>
<proteinExistence type="predicted"/>
<evidence type="ECO:0000313" key="2">
    <source>
        <dbReference type="EMBL" id="CAH3187850.1"/>
    </source>
</evidence>
<reference evidence="2 3" key="1">
    <citation type="submission" date="2022-05" db="EMBL/GenBank/DDBJ databases">
        <authorList>
            <consortium name="Genoscope - CEA"/>
            <person name="William W."/>
        </authorList>
    </citation>
    <scope>NUCLEOTIDE SEQUENCE [LARGE SCALE GENOMIC DNA]</scope>
</reference>
<accession>A0ABN8S9A9</accession>
<dbReference type="Pfam" id="PF00090">
    <property type="entry name" value="TSP_1"/>
    <property type="match status" value="1"/>
</dbReference>
<dbReference type="PROSITE" id="PS50092">
    <property type="entry name" value="TSP1"/>
    <property type="match status" value="1"/>
</dbReference>
<name>A0ABN8S9A9_9CNID</name>
<evidence type="ECO:0000313" key="3">
    <source>
        <dbReference type="Proteomes" id="UP001159405"/>
    </source>
</evidence>
<organism evidence="2 3">
    <name type="scientific">Porites lobata</name>
    <dbReference type="NCBI Taxonomy" id="104759"/>
    <lineage>
        <taxon>Eukaryota</taxon>
        <taxon>Metazoa</taxon>
        <taxon>Cnidaria</taxon>
        <taxon>Anthozoa</taxon>
        <taxon>Hexacorallia</taxon>
        <taxon>Scleractinia</taxon>
        <taxon>Fungiina</taxon>
        <taxon>Poritidae</taxon>
        <taxon>Porites</taxon>
    </lineage>
</organism>